<comment type="similarity">
    <text evidence="1">Belongs to the short-chain dehydrogenases/reductases (SDR) family.</text>
</comment>
<dbReference type="PANTHER" id="PTHR44196">
    <property type="entry name" value="DEHYDROGENASE/REDUCTASE SDR FAMILY MEMBER 7B"/>
    <property type="match status" value="1"/>
</dbReference>
<evidence type="ECO:0000259" key="3">
    <source>
        <dbReference type="SMART" id="SM00822"/>
    </source>
</evidence>
<name>A0A4R6DFY3_9MICO</name>
<dbReference type="PRINTS" id="PR00081">
    <property type="entry name" value="GDHRDH"/>
</dbReference>
<dbReference type="InterPro" id="IPR002347">
    <property type="entry name" value="SDR_fam"/>
</dbReference>
<dbReference type="Gene3D" id="3.40.50.720">
    <property type="entry name" value="NAD(P)-binding Rossmann-like Domain"/>
    <property type="match status" value="1"/>
</dbReference>
<dbReference type="AlphaFoldDB" id="A0A4R6DFY3"/>
<dbReference type="Proteomes" id="UP000295764">
    <property type="component" value="Unassembled WGS sequence"/>
</dbReference>
<dbReference type="SUPFAM" id="SSF51735">
    <property type="entry name" value="NAD(P)-binding Rossmann-fold domains"/>
    <property type="match status" value="1"/>
</dbReference>
<evidence type="ECO:0000313" key="5">
    <source>
        <dbReference type="Proteomes" id="UP000295764"/>
    </source>
</evidence>
<protein>
    <submittedName>
        <fullName evidence="4">Short-subunit dehydrogenase</fullName>
    </submittedName>
</protein>
<gene>
    <name evidence="4" type="ORF">EDF64_10977</name>
</gene>
<reference evidence="4 5" key="1">
    <citation type="submission" date="2019-03" db="EMBL/GenBank/DDBJ databases">
        <title>Genomic analyses of the natural microbiome of Caenorhabditis elegans.</title>
        <authorList>
            <person name="Samuel B."/>
        </authorList>
    </citation>
    <scope>NUCLEOTIDE SEQUENCE [LARGE SCALE GENOMIC DNA]</scope>
    <source>
        <strain evidence="4 5">JUb65</strain>
    </source>
</reference>
<accession>A0A4R6DFY3</accession>
<dbReference type="InterPro" id="IPR057326">
    <property type="entry name" value="KR_dom"/>
</dbReference>
<sequence length="338" mass="36615">MRGTPTWTTAQGTARTNEHMAHRFRGKIVVVTGASSGIGRAAAHEFARQGATLVLAARSHDSLEAAAAECRELGAEAIAIPTDVADEHQVKDLIATTTTRFGRIDVFVGNAALFVYGLFEQTPTEAFKRVVDTNLYGHLNAITHLLPHWKQRGKGTYVLVGSIQSLLSAPYQSAYVTSKHAALGLVDVLGDEYAGTGIRFTALLPSTIDTPIYQNGANYTEKASHPLPPTVSVERAGRAVVRAAVRPKRYRFVGRIQASLVPLQYVFPGLFHKITKPMVQTFALRGRQAPTDGNLYRPADADNATDGGWVAKRRRVTRPVLWVGALVAVAAVALGRRR</sequence>
<organism evidence="4 5">
    <name type="scientific">Curtobacterium flaccumfaciens</name>
    <dbReference type="NCBI Taxonomy" id="2035"/>
    <lineage>
        <taxon>Bacteria</taxon>
        <taxon>Bacillati</taxon>
        <taxon>Actinomycetota</taxon>
        <taxon>Actinomycetes</taxon>
        <taxon>Micrococcales</taxon>
        <taxon>Microbacteriaceae</taxon>
        <taxon>Curtobacterium</taxon>
    </lineage>
</organism>
<dbReference type="Pfam" id="PF00106">
    <property type="entry name" value="adh_short"/>
    <property type="match status" value="1"/>
</dbReference>
<dbReference type="FunFam" id="3.40.50.720:FF:000084">
    <property type="entry name" value="Short-chain dehydrogenase reductase"/>
    <property type="match status" value="1"/>
</dbReference>
<dbReference type="PROSITE" id="PS00061">
    <property type="entry name" value="ADH_SHORT"/>
    <property type="match status" value="1"/>
</dbReference>
<dbReference type="InterPro" id="IPR020904">
    <property type="entry name" value="Sc_DH/Rdtase_CS"/>
</dbReference>
<evidence type="ECO:0000313" key="4">
    <source>
        <dbReference type="EMBL" id="TDN43154.1"/>
    </source>
</evidence>
<dbReference type="GO" id="GO:0016020">
    <property type="term" value="C:membrane"/>
    <property type="evidence" value="ECO:0007669"/>
    <property type="project" value="TreeGrafter"/>
</dbReference>
<dbReference type="PANTHER" id="PTHR44196:SF1">
    <property type="entry name" value="DEHYDROGENASE_REDUCTASE SDR FAMILY MEMBER 7B"/>
    <property type="match status" value="1"/>
</dbReference>
<dbReference type="STRING" id="2035.RU06_16835"/>
<comment type="caution">
    <text evidence="4">The sequence shown here is derived from an EMBL/GenBank/DDBJ whole genome shotgun (WGS) entry which is preliminary data.</text>
</comment>
<keyword evidence="2" id="KW-0560">Oxidoreductase</keyword>
<dbReference type="InterPro" id="IPR036291">
    <property type="entry name" value="NAD(P)-bd_dom_sf"/>
</dbReference>
<proteinExistence type="inferred from homology"/>
<evidence type="ECO:0000256" key="1">
    <source>
        <dbReference type="ARBA" id="ARBA00006484"/>
    </source>
</evidence>
<dbReference type="SMART" id="SM00822">
    <property type="entry name" value="PKS_KR"/>
    <property type="match status" value="1"/>
</dbReference>
<dbReference type="GO" id="GO:0016491">
    <property type="term" value="F:oxidoreductase activity"/>
    <property type="evidence" value="ECO:0007669"/>
    <property type="project" value="UniProtKB-KW"/>
</dbReference>
<evidence type="ECO:0000256" key="2">
    <source>
        <dbReference type="ARBA" id="ARBA00023002"/>
    </source>
</evidence>
<feature type="domain" description="Ketoreductase" evidence="3">
    <location>
        <begin position="27"/>
        <end position="201"/>
    </location>
</feature>
<dbReference type="EMBL" id="SNVW01000009">
    <property type="protein sequence ID" value="TDN43154.1"/>
    <property type="molecule type" value="Genomic_DNA"/>
</dbReference>